<dbReference type="Pfam" id="PF04189">
    <property type="entry name" value="Gcd10p"/>
    <property type="match status" value="1"/>
</dbReference>
<keyword evidence="5" id="KW-0539">Nucleus</keyword>
<dbReference type="EMBL" id="JARGDH010000002">
    <property type="protein sequence ID" value="KAL0276087.1"/>
    <property type="molecule type" value="Genomic_DNA"/>
</dbReference>
<gene>
    <name evidence="8" type="ORF">PYX00_003744</name>
</gene>
<proteinExistence type="inferred from homology"/>
<evidence type="ECO:0000256" key="5">
    <source>
        <dbReference type="ARBA" id="ARBA00023242"/>
    </source>
</evidence>
<accession>A0AAW2I153</accession>
<keyword evidence="4" id="KW-0819">tRNA processing</keyword>
<reference evidence="8" key="1">
    <citation type="journal article" date="2024" name="Gigascience">
        <title>Chromosome-level genome of the poultry shaft louse Menopon gallinae provides insight into the host-switching and adaptive evolution of parasitic lice.</title>
        <authorList>
            <person name="Xu Y."/>
            <person name="Ma L."/>
            <person name="Liu S."/>
            <person name="Liang Y."/>
            <person name="Liu Q."/>
            <person name="He Z."/>
            <person name="Tian L."/>
            <person name="Duan Y."/>
            <person name="Cai W."/>
            <person name="Li H."/>
            <person name="Song F."/>
        </authorList>
    </citation>
    <scope>NUCLEOTIDE SEQUENCE</scope>
    <source>
        <strain evidence="8">Cailab_2023a</strain>
    </source>
</reference>
<dbReference type="GO" id="GO:0030488">
    <property type="term" value="P:tRNA methylation"/>
    <property type="evidence" value="ECO:0007669"/>
    <property type="project" value="InterPro"/>
</dbReference>
<evidence type="ECO:0000256" key="4">
    <source>
        <dbReference type="ARBA" id="ARBA00022694"/>
    </source>
</evidence>
<organism evidence="8">
    <name type="scientific">Menopon gallinae</name>
    <name type="common">poultry shaft louse</name>
    <dbReference type="NCBI Taxonomy" id="328185"/>
    <lineage>
        <taxon>Eukaryota</taxon>
        <taxon>Metazoa</taxon>
        <taxon>Ecdysozoa</taxon>
        <taxon>Arthropoda</taxon>
        <taxon>Hexapoda</taxon>
        <taxon>Insecta</taxon>
        <taxon>Pterygota</taxon>
        <taxon>Neoptera</taxon>
        <taxon>Paraneoptera</taxon>
        <taxon>Psocodea</taxon>
        <taxon>Troctomorpha</taxon>
        <taxon>Phthiraptera</taxon>
        <taxon>Amblycera</taxon>
        <taxon>Menoponidae</taxon>
        <taxon>Menopon</taxon>
    </lineage>
</organism>
<dbReference type="Gene3D" id="3.40.50.150">
    <property type="entry name" value="Vaccinia Virus protein VP39"/>
    <property type="match status" value="1"/>
</dbReference>
<evidence type="ECO:0000313" key="8">
    <source>
        <dbReference type="EMBL" id="KAL0276087.1"/>
    </source>
</evidence>
<feature type="compositionally biased region" description="Basic and acidic residues" evidence="7">
    <location>
        <begin position="268"/>
        <end position="289"/>
    </location>
</feature>
<evidence type="ECO:0000256" key="2">
    <source>
        <dbReference type="ARBA" id="ARBA00008320"/>
    </source>
</evidence>
<evidence type="ECO:0000256" key="1">
    <source>
        <dbReference type="ARBA" id="ARBA00004123"/>
    </source>
</evidence>
<dbReference type="PANTHER" id="PTHR12945">
    <property type="entry name" value="TRANSLATION INITIATION FACTOR EIF3-RELATED"/>
    <property type="match status" value="1"/>
</dbReference>
<evidence type="ECO:0000256" key="3">
    <source>
        <dbReference type="ARBA" id="ARBA00021704"/>
    </source>
</evidence>
<sequence length="409" mass="46784">METDSDLIKDGDYIIVKRQNYTKIHKLTKTKCFVMLGKDEIDLTAVIGERYWTTYKLERKGKSRAYILKKCKKEISFTDEIIKEVPSGVDNREIKDDGMSQKLSTEEIINLRTCGLSGQEIVSQLVENSTTFINKTEYSQEKYLKKKEKKYFEYVTVRKPTLRLISEVLMRQPQKVLGLRMDTLAQITAVANVRSGGTYILYENGCMGIVAAALLDRLGPEGNIIHVHPGCSDHPTLAVLSLNLPKERFSQLRSIDIHKLCDQQSVTEESKEEKGENNVEVGQKRKSEESTTGDWKRRKIEAEERIFELLSNRKVDSLIIVGKEHPKSIFTVLVKYLDISRPFVVYCPIREPLQELYCDLKSRSDVICIRITESFMRGYQILPDRTHPDINMSGSGGYLLTGILVNAQE</sequence>
<comment type="similarity">
    <text evidence="2">Belongs to the TRM6/GCD10 family.</text>
</comment>
<comment type="subcellular location">
    <subcellularLocation>
        <location evidence="1">Nucleus</location>
    </subcellularLocation>
</comment>
<dbReference type="GO" id="GO:0031515">
    <property type="term" value="C:tRNA (m1A) methyltransferase complex"/>
    <property type="evidence" value="ECO:0007669"/>
    <property type="project" value="InterPro"/>
</dbReference>
<feature type="region of interest" description="Disordered" evidence="7">
    <location>
        <begin position="266"/>
        <end position="295"/>
    </location>
</feature>
<comment type="caution">
    <text evidence="8">The sequence shown here is derived from an EMBL/GenBank/DDBJ whole genome shotgun (WGS) entry which is preliminary data.</text>
</comment>
<dbReference type="InterPro" id="IPR029063">
    <property type="entry name" value="SAM-dependent_MTases_sf"/>
</dbReference>
<dbReference type="PANTHER" id="PTHR12945:SF0">
    <property type="entry name" value="TRNA (ADENINE(58)-N(1))-METHYLTRANSFERASE NON-CATALYTIC SUBUNIT TRM6"/>
    <property type="match status" value="1"/>
</dbReference>
<dbReference type="GO" id="GO:0005634">
    <property type="term" value="C:nucleus"/>
    <property type="evidence" value="ECO:0007669"/>
    <property type="project" value="UniProtKB-SubCell"/>
</dbReference>
<name>A0AAW2I153_9NEOP</name>
<protein>
    <recommendedName>
        <fullName evidence="3">tRNA (adenine(58)-N(1))-methyltransferase non-catalytic subunit TRM6</fullName>
    </recommendedName>
    <alternativeName>
        <fullName evidence="6">tRNA(m1A58)-methyltransferase subunit TRM6</fullName>
    </alternativeName>
</protein>
<evidence type="ECO:0000256" key="6">
    <source>
        <dbReference type="ARBA" id="ARBA00032319"/>
    </source>
</evidence>
<dbReference type="AlphaFoldDB" id="A0AAW2I153"/>
<evidence type="ECO:0000256" key="7">
    <source>
        <dbReference type="SAM" id="MobiDB-lite"/>
    </source>
</evidence>
<dbReference type="InterPro" id="IPR017423">
    <property type="entry name" value="TRM6"/>
</dbReference>